<keyword evidence="15" id="KW-1185">Reference proteome</keyword>
<evidence type="ECO:0000256" key="10">
    <source>
        <dbReference type="ARBA" id="ARBA00066503"/>
    </source>
</evidence>
<dbReference type="RefSeq" id="WP_181496449.1">
    <property type="nucleotide sequence ID" value="NZ_CP032152.1"/>
</dbReference>
<comment type="subcellular location">
    <subcellularLocation>
        <location evidence="1 13">Cytoplasm</location>
    </subcellularLocation>
</comment>
<dbReference type="PANTHER" id="PTHR30307">
    <property type="entry name" value="S-ADENOSYLMETHIONINE:TRNA RIBOSYLTRANSFERASE-ISOMERASE"/>
    <property type="match status" value="1"/>
</dbReference>
<evidence type="ECO:0000256" key="3">
    <source>
        <dbReference type="ARBA" id="ARBA00011245"/>
    </source>
</evidence>
<dbReference type="FunFam" id="2.40.10.240:FF:000002">
    <property type="entry name" value="S-adenosylmethionine:tRNA ribosyltransferase-isomerase"/>
    <property type="match status" value="1"/>
</dbReference>
<dbReference type="AlphaFoldDB" id="A0A7D6JSQ0"/>
<evidence type="ECO:0000256" key="11">
    <source>
        <dbReference type="ARBA" id="ARBA00069325"/>
    </source>
</evidence>
<keyword evidence="4 13" id="KW-0963">Cytoplasm</keyword>
<reference evidence="15" key="1">
    <citation type="submission" date="2018-09" db="EMBL/GenBank/DDBJ databases">
        <title>Complete genome sequence of thermophilic cyanobacteria strain Thermosynechococcus elongatus PKUAC-SCTE542.</title>
        <authorList>
            <person name="Liang Y."/>
            <person name="Tang J."/>
            <person name="Daroch M."/>
        </authorList>
    </citation>
    <scope>NUCLEOTIDE SEQUENCE [LARGE SCALE GENOMIC DNA]</scope>
    <source>
        <strain evidence="15">E542</strain>
    </source>
</reference>
<sequence>MPSPADFSLDAYDYHLPPERIAQHPVSPRDHSRLMVVARETATDHYFYELPQLLQAGDLLVLNDTRVIPARLIGQKVGGSGRSVEVFLLEELSDRQWLALVKPGRKLRPGAVIQIGTLQATVQAIDEETRGRVIEFDLPPGDRLWSYLDQLGEVPLPPYIDNPIDDTEQYQTVYARRPGAVAAPTAGLHFTPELLSKLAYCGIDHCFLTLHVGIGTFRPVEASDIRHHHLHEEWIEVPAATVERIQAAKAAGGRIIAVGTTVIRSLETAAQSGTLQPFCGKSDLYIYPGYQPKIVEGFITNFHLPRSSLMMLVSAFIGRERLLELYQQAIHRQYRFYSFGDAMLILPSACHNTV</sequence>
<evidence type="ECO:0000256" key="1">
    <source>
        <dbReference type="ARBA" id="ARBA00004496"/>
    </source>
</evidence>
<keyword evidence="5 13" id="KW-0808">Transferase</keyword>
<protein>
    <recommendedName>
        <fullName evidence="11 13">S-adenosylmethionine:tRNA ribosyltransferase-isomerase</fullName>
        <ecNumber evidence="10 13">2.4.99.17</ecNumber>
    </recommendedName>
    <alternativeName>
        <fullName evidence="12 13">Queuosine biosynthesis protein QueA</fullName>
    </alternativeName>
</protein>
<evidence type="ECO:0000256" key="7">
    <source>
        <dbReference type="ARBA" id="ARBA00022785"/>
    </source>
</evidence>
<keyword evidence="7 13" id="KW-0671">Queuosine biosynthesis</keyword>
<gene>
    <name evidence="13 14" type="primary">queA</name>
    <name evidence="14" type="ORF">D3A95_04520</name>
</gene>
<keyword evidence="14" id="KW-0328">Glycosyltransferase</keyword>
<dbReference type="Proteomes" id="UP000261812">
    <property type="component" value="Chromosome"/>
</dbReference>
<comment type="subunit">
    <text evidence="3 13">Monomer.</text>
</comment>
<dbReference type="PANTHER" id="PTHR30307:SF0">
    <property type="entry name" value="S-ADENOSYLMETHIONINE:TRNA RIBOSYLTRANSFERASE-ISOMERASE"/>
    <property type="match status" value="1"/>
</dbReference>
<evidence type="ECO:0000313" key="15">
    <source>
        <dbReference type="Proteomes" id="UP000261812"/>
    </source>
</evidence>
<dbReference type="Gene3D" id="2.40.10.240">
    <property type="entry name" value="QueA-like"/>
    <property type="match status" value="1"/>
</dbReference>
<dbReference type="GO" id="GO:0051075">
    <property type="term" value="F:S-adenosylmethionine:tRNA ribosyltransferase-isomerase activity"/>
    <property type="evidence" value="ECO:0007669"/>
    <property type="project" value="UniProtKB-EC"/>
</dbReference>
<dbReference type="EC" id="2.4.99.17" evidence="10 13"/>
<comment type="pathway">
    <text evidence="2 13">tRNA modification; tRNA-queuosine biosynthesis.</text>
</comment>
<evidence type="ECO:0000256" key="2">
    <source>
        <dbReference type="ARBA" id="ARBA00004691"/>
    </source>
</evidence>
<accession>A0A7D6JSQ0</accession>
<name>A0A7D6JSQ0_9CYAN</name>
<dbReference type="InterPro" id="IPR042119">
    <property type="entry name" value="QueA_dom2"/>
</dbReference>
<comment type="catalytic activity">
    <reaction evidence="8 13">
        <text>7-aminomethyl-7-carbaguanosine(34) in tRNA + S-adenosyl-L-methionine = epoxyqueuosine(34) in tRNA + adenine + L-methionine + 2 H(+)</text>
        <dbReference type="Rhea" id="RHEA:32155"/>
        <dbReference type="Rhea" id="RHEA-COMP:10342"/>
        <dbReference type="Rhea" id="RHEA-COMP:18582"/>
        <dbReference type="ChEBI" id="CHEBI:15378"/>
        <dbReference type="ChEBI" id="CHEBI:16708"/>
        <dbReference type="ChEBI" id="CHEBI:57844"/>
        <dbReference type="ChEBI" id="CHEBI:59789"/>
        <dbReference type="ChEBI" id="CHEBI:82833"/>
        <dbReference type="ChEBI" id="CHEBI:194443"/>
        <dbReference type="EC" id="2.4.99.17"/>
    </reaction>
</comment>
<evidence type="ECO:0000256" key="6">
    <source>
        <dbReference type="ARBA" id="ARBA00022691"/>
    </source>
</evidence>
<evidence type="ECO:0000256" key="4">
    <source>
        <dbReference type="ARBA" id="ARBA00022490"/>
    </source>
</evidence>
<dbReference type="Gene3D" id="3.40.1780.10">
    <property type="entry name" value="QueA-like"/>
    <property type="match status" value="1"/>
</dbReference>
<evidence type="ECO:0000313" key="14">
    <source>
        <dbReference type="EMBL" id="QLL29897.1"/>
    </source>
</evidence>
<comment type="similarity">
    <text evidence="9 13">Belongs to the QueA family.</text>
</comment>
<evidence type="ECO:0000256" key="8">
    <source>
        <dbReference type="ARBA" id="ARBA00052751"/>
    </source>
</evidence>
<proteinExistence type="inferred from homology"/>
<dbReference type="FunFam" id="3.40.1780.10:FF:000001">
    <property type="entry name" value="S-adenosylmethionine:tRNA ribosyltransferase-isomerase"/>
    <property type="match status" value="1"/>
</dbReference>
<comment type="function">
    <text evidence="13">Transfers and isomerizes the ribose moiety from AdoMet to the 7-aminomethyl group of 7-deazaguanine (preQ1-tRNA) to give epoxyqueuosine (oQ-tRNA).</text>
</comment>
<evidence type="ECO:0000256" key="5">
    <source>
        <dbReference type="ARBA" id="ARBA00022679"/>
    </source>
</evidence>
<dbReference type="GO" id="GO:0005737">
    <property type="term" value="C:cytoplasm"/>
    <property type="evidence" value="ECO:0007669"/>
    <property type="project" value="UniProtKB-SubCell"/>
</dbReference>
<dbReference type="NCBIfam" id="NF001140">
    <property type="entry name" value="PRK00147.1"/>
    <property type="match status" value="1"/>
</dbReference>
<dbReference type="InterPro" id="IPR036100">
    <property type="entry name" value="QueA_sf"/>
</dbReference>
<keyword evidence="14" id="KW-0413">Isomerase</keyword>
<dbReference type="InterPro" id="IPR042118">
    <property type="entry name" value="QueA_dom1"/>
</dbReference>
<dbReference type="EMBL" id="CP032152">
    <property type="protein sequence ID" value="QLL29897.1"/>
    <property type="molecule type" value="Genomic_DNA"/>
</dbReference>
<organism evidence="14 15">
    <name type="scientific">Thermosynechococcus sichuanensis E542</name>
    <dbReference type="NCBI Taxonomy" id="2016101"/>
    <lineage>
        <taxon>Bacteria</taxon>
        <taxon>Bacillati</taxon>
        <taxon>Cyanobacteriota</taxon>
        <taxon>Cyanophyceae</taxon>
        <taxon>Acaryochloridales</taxon>
        <taxon>Thermosynechococcaceae</taxon>
        <taxon>Thermosynechococcus</taxon>
        <taxon>Thermosynechococcus sichuanensis</taxon>
    </lineage>
</organism>
<keyword evidence="6 13" id="KW-0949">S-adenosyl-L-methionine</keyword>
<dbReference type="GO" id="GO:0008616">
    <property type="term" value="P:tRNA queuosine(34) biosynthetic process"/>
    <property type="evidence" value="ECO:0007669"/>
    <property type="project" value="UniProtKB-UniRule"/>
</dbReference>
<dbReference type="SUPFAM" id="SSF111337">
    <property type="entry name" value="QueA-like"/>
    <property type="match status" value="1"/>
</dbReference>
<dbReference type="Pfam" id="PF02547">
    <property type="entry name" value="Queuosine_synth"/>
    <property type="match status" value="1"/>
</dbReference>
<evidence type="ECO:0000256" key="13">
    <source>
        <dbReference type="HAMAP-Rule" id="MF_00113"/>
    </source>
</evidence>
<evidence type="ECO:0000256" key="9">
    <source>
        <dbReference type="ARBA" id="ARBA00061210"/>
    </source>
</evidence>
<evidence type="ECO:0000256" key="12">
    <source>
        <dbReference type="ARBA" id="ARBA00076160"/>
    </source>
</evidence>
<dbReference type="KEGG" id="tsq:D3A95_04520"/>
<dbReference type="NCBIfam" id="TIGR00113">
    <property type="entry name" value="queA"/>
    <property type="match status" value="1"/>
</dbReference>
<dbReference type="InterPro" id="IPR003699">
    <property type="entry name" value="QueA"/>
</dbReference>
<dbReference type="UniPathway" id="UPA00392"/>
<dbReference type="HAMAP" id="MF_00113">
    <property type="entry name" value="QueA"/>
    <property type="match status" value="1"/>
</dbReference>